<dbReference type="EMBL" id="OZ034815">
    <property type="protein sequence ID" value="CAL1371163.1"/>
    <property type="molecule type" value="Genomic_DNA"/>
</dbReference>
<gene>
    <name evidence="1" type="ORF">LTRI10_LOCUS13243</name>
</gene>
<dbReference type="Proteomes" id="UP001497516">
    <property type="component" value="Chromosome 2"/>
</dbReference>
<dbReference type="AlphaFoldDB" id="A0AAV2DB80"/>
<proteinExistence type="predicted"/>
<organism evidence="1 2">
    <name type="scientific">Linum trigynum</name>
    <dbReference type="NCBI Taxonomy" id="586398"/>
    <lineage>
        <taxon>Eukaryota</taxon>
        <taxon>Viridiplantae</taxon>
        <taxon>Streptophyta</taxon>
        <taxon>Embryophyta</taxon>
        <taxon>Tracheophyta</taxon>
        <taxon>Spermatophyta</taxon>
        <taxon>Magnoliopsida</taxon>
        <taxon>eudicotyledons</taxon>
        <taxon>Gunneridae</taxon>
        <taxon>Pentapetalae</taxon>
        <taxon>rosids</taxon>
        <taxon>fabids</taxon>
        <taxon>Malpighiales</taxon>
        <taxon>Linaceae</taxon>
        <taxon>Linum</taxon>
    </lineage>
</organism>
<name>A0AAV2DB80_9ROSI</name>
<reference evidence="1 2" key="1">
    <citation type="submission" date="2024-04" db="EMBL/GenBank/DDBJ databases">
        <authorList>
            <person name="Fracassetti M."/>
        </authorList>
    </citation>
    <scope>NUCLEOTIDE SEQUENCE [LARGE SCALE GENOMIC DNA]</scope>
</reference>
<protein>
    <submittedName>
        <fullName evidence="1">Uncharacterized protein</fullName>
    </submittedName>
</protein>
<evidence type="ECO:0000313" key="2">
    <source>
        <dbReference type="Proteomes" id="UP001497516"/>
    </source>
</evidence>
<keyword evidence="2" id="KW-1185">Reference proteome</keyword>
<accession>A0AAV2DB80</accession>
<evidence type="ECO:0000313" key="1">
    <source>
        <dbReference type="EMBL" id="CAL1371163.1"/>
    </source>
</evidence>
<sequence length="144" mass="16635">MLDARLCLQSESNAGDIFAREKEAQTDHINEYHSISLQHSVLQAPPTKLGVRKQMKHFTEIDCQWLSIQTDGIWREILYGTTNACFYWRDISDLAVPRVVPQQPIRLIPMSILYRCYFYIFMSRLLLLSSGGTGESRCGETRFT</sequence>